<evidence type="ECO:0000256" key="3">
    <source>
        <dbReference type="ARBA" id="ARBA00022692"/>
    </source>
</evidence>
<feature type="transmembrane region" description="Helical" evidence="6">
    <location>
        <begin position="418"/>
        <end position="435"/>
    </location>
</feature>
<dbReference type="Proteomes" id="UP001652661">
    <property type="component" value="Chromosome 3L"/>
</dbReference>
<dbReference type="GeneID" id="108070381"/>
<dbReference type="OrthoDB" id="442352at2759"/>
<sequence length="636" mass="70514">MVLLLLIWAFFAVVLIVWPPRQSEISVVTVLPNEILDLHLEPPNDAVRVILQGPIYPELHNAEDVPMVGVRVEWRDLGMNQTIHRTAMWNVYLLKEPDGYDETAKLFHIDNRERSGLEAVVSLEGKCDTPVPLAMIIYTSPIGPNITLIFAGLLVVGFYILIFFELTDHTFAAILMANTGLAMLTVLGNRPTLETIISWVDIETLMLLIGMMIIVGITSETGLFDWLAILSYRISKGYAWPLVFFLALMTAVMSSVLDNVTMLLLMAPIAIRLCEAVKVQTPLVLLVVVMYSNFGGALTPVGDPPNVIISTNKDVVKAGISFPVFVMHMLPGVVVSLLMATLVVYLTMRKKMFVLSKEQIRASTKRESMRPRLTEQVAARATLIQDRHPRKPCIKPADNYFETLAYLQTYFGIQDKPLLVKCLIAMTLVVAGFLMHPLPFMSGGSLGWVSILGAFLLIILARLENVKAALMHVEWAALIFLSALFVLVEEVDRLGLIHWLSEQTVALIGSADQRYQTMVAILLILWISGILAAIVGNVPVTTMMLKLILRLVNSDKISVPLSPLVWALSFGACYGANGTLFGSTANIVGAAVAKQYGYHITFLQFFRYGFPMTIVSLLLISAYLLIAHTVFTWHDT</sequence>
<dbReference type="PANTHER" id="PTHR43568:SF1">
    <property type="entry name" value="P PROTEIN"/>
    <property type="match status" value="1"/>
</dbReference>
<dbReference type="PANTHER" id="PTHR43568">
    <property type="entry name" value="P PROTEIN"/>
    <property type="match status" value="1"/>
</dbReference>
<feature type="transmembrane region" description="Helical" evidence="6">
    <location>
        <begin position="565"/>
        <end position="593"/>
    </location>
</feature>
<feature type="signal peptide" evidence="7">
    <location>
        <begin position="1"/>
        <end position="23"/>
    </location>
</feature>
<evidence type="ECO:0000256" key="6">
    <source>
        <dbReference type="SAM" id="Phobius"/>
    </source>
</evidence>
<feature type="domain" description="Citrate transporter-like" evidence="8">
    <location>
        <begin position="159"/>
        <end position="571"/>
    </location>
</feature>
<protein>
    <submittedName>
        <fullName evidence="10">P protein</fullName>
    </submittedName>
</protein>
<feature type="chain" id="PRO_5027774371" evidence="7">
    <location>
        <begin position="24"/>
        <end position="636"/>
    </location>
</feature>
<evidence type="ECO:0000256" key="2">
    <source>
        <dbReference type="ARBA" id="ARBA00022448"/>
    </source>
</evidence>
<keyword evidence="4 6" id="KW-1133">Transmembrane helix</keyword>
<dbReference type="GO" id="GO:0016020">
    <property type="term" value="C:membrane"/>
    <property type="evidence" value="ECO:0007669"/>
    <property type="project" value="UniProtKB-SubCell"/>
</dbReference>
<dbReference type="AlphaFoldDB" id="A0A6P4HL82"/>
<feature type="transmembrane region" description="Helical" evidence="6">
    <location>
        <begin position="518"/>
        <end position="545"/>
    </location>
</feature>
<keyword evidence="5 6" id="KW-0472">Membrane</keyword>
<feature type="transmembrane region" description="Helical" evidence="6">
    <location>
        <begin position="146"/>
        <end position="164"/>
    </location>
</feature>
<dbReference type="CDD" id="cd01116">
    <property type="entry name" value="P_permease"/>
    <property type="match status" value="1"/>
</dbReference>
<keyword evidence="7" id="KW-0732">Signal</keyword>
<keyword evidence="2" id="KW-0813">Transport</keyword>
<comment type="subcellular location">
    <subcellularLocation>
        <location evidence="1">Membrane</location>
        <topology evidence="1">Multi-pass membrane protein</topology>
    </subcellularLocation>
</comment>
<feature type="transmembrane region" description="Helical" evidence="6">
    <location>
        <begin position="605"/>
        <end position="626"/>
    </location>
</feature>
<proteinExistence type="predicted"/>
<feature type="transmembrane region" description="Helical" evidence="6">
    <location>
        <begin position="238"/>
        <end position="257"/>
    </location>
</feature>
<evidence type="ECO:0000256" key="7">
    <source>
        <dbReference type="SAM" id="SignalP"/>
    </source>
</evidence>
<evidence type="ECO:0000256" key="1">
    <source>
        <dbReference type="ARBA" id="ARBA00004141"/>
    </source>
</evidence>
<dbReference type="InterPro" id="IPR051475">
    <property type="entry name" value="Diverse_Ion_Transporter"/>
</dbReference>
<feature type="transmembrane region" description="Helical" evidence="6">
    <location>
        <begin position="171"/>
        <end position="190"/>
    </location>
</feature>
<dbReference type="RefSeq" id="XP_017016320.1">
    <property type="nucleotide sequence ID" value="XM_017160831.1"/>
</dbReference>
<feature type="transmembrane region" description="Helical" evidence="6">
    <location>
        <begin position="441"/>
        <end position="461"/>
    </location>
</feature>
<evidence type="ECO:0000256" key="4">
    <source>
        <dbReference type="ARBA" id="ARBA00022989"/>
    </source>
</evidence>
<organism evidence="9 10">
    <name type="scientific">Drosophila kikkawai</name>
    <name type="common">Fruit fly</name>
    <dbReference type="NCBI Taxonomy" id="30033"/>
    <lineage>
        <taxon>Eukaryota</taxon>
        <taxon>Metazoa</taxon>
        <taxon>Ecdysozoa</taxon>
        <taxon>Arthropoda</taxon>
        <taxon>Hexapoda</taxon>
        <taxon>Insecta</taxon>
        <taxon>Pterygota</taxon>
        <taxon>Neoptera</taxon>
        <taxon>Endopterygota</taxon>
        <taxon>Diptera</taxon>
        <taxon>Brachycera</taxon>
        <taxon>Muscomorpha</taxon>
        <taxon>Ephydroidea</taxon>
        <taxon>Drosophilidae</taxon>
        <taxon>Drosophila</taxon>
        <taxon>Sophophora</taxon>
    </lineage>
</organism>
<accession>A0A6P4HL82</accession>
<evidence type="ECO:0000256" key="5">
    <source>
        <dbReference type="ARBA" id="ARBA00023136"/>
    </source>
</evidence>
<name>A0A6P4HL82_DROKI</name>
<keyword evidence="3 6" id="KW-0812">Transmembrane</keyword>
<evidence type="ECO:0000259" key="8">
    <source>
        <dbReference type="Pfam" id="PF03600"/>
    </source>
</evidence>
<evidence type="ECO:0000313" key="9">
    <source>
        <dbReference type="Proteomes" id="UP001652661"/>
    </source>
</evidence>
<feature type="transmembrane region" description="Helical" evidence="6">
    <location>
        <begin position="325"/>
        <end position="347"/>
    </location>
</feature>
<gene>
    <name evidence="10" type="primary">LOC108070381</name>
</gene>
<dbReference type="InterPro" id="IPR004680">
    <property type="entry name" value="Cit_transptr-like_dom"/>
</dbReference>
<keyword evidence="9" id="KW-1185">Reference proteome</keyword>
<evidence type="ECO:0000313" key="10">
    <source>
        <dbReference type="RefSeq" id="XP_017016320.1"/>
    </source>
</evidence>
<dbReference type="Pfam" id="PF03600">
    <property type="entry name" value="CitMHS"/>
    <property type="match status" value="1"/>
</dbReference>
<reference evidence="10" key="1">
    <citation type="submission" date="2025-08" db="UniProtKB">
        <authorList>
            <consortium name="RefSeq"/>
        </authorList>
    </citation>
    <scope>IDENTIFICATION</scope>
    <source>
        <strain evidence="10">14028-0561.14</strain>
        <tissue evidence="10">Whole fly</tissue>
    </source>
</reference>
<dbReference type="GO" id="GO:0055085">
    <property type="term" value="P:transmembrane transport"/>
    <property type="evidence" value="ECO:0007669"/>
    <property type="project" value="InterPro"/>
</dbReference>
<dbReference type="OMA" id="HHRIRDK"/>